<keyword evidence="4" id="KW-0862">Zinc</keyword>
<keyword evidence="3" id="KW-0863">Zinc-finger</keyword>
<evidence type="ECO:0000256" key="3">
    <source>
        <dbReference type="ARBA" id="ARBA00022771"/>
    </source>
</evidence>
<evidence type="ECO:0000259" key="7">
    <source>
        <dbReference type="Pfam" id="PF07967"/>
    </source>
</evidence>
<comment type="subcellular location">
    <subcellularLocation>
        <location evidence="1">Nucleus</location>
    </subcellularLocation>
</comment>
<keyword evidence="2" id="KW-0479">Metal-binding</keyword>
<protein>
    <submittedName>
        <fullName evidence="10">C3HC-type domain-containing protein</fullName>
    </submittedName>
</protein>
<name>A0A915DHT9_9BILA</name>
<reference evidence="10" key="1">
    <citation type="submission" date="2022-11" db="UniProtKB">
        <authorList>
            <consortium name="WormBaseParasite"/>
        </authorList>
    </citation>
    <scope>IDENTIFICATION</scope>
</reference>
<dbReference type="PANTHER" id="PTHR15835">
    <property type="entry name" value="NUCLEAR-INTERACTING PARTNER OF ALK"/>
    <property type="match status" value="1"/>
</dbReference>
<evidence type="ECO:0000256" key="4">
    <source>
        <dbReference type="ARBA" id="ARBA00022833"/>
    </source>
</evidence>
<organism evidence="9 10">
    <name type="scientific">Ditylenchus dipsaci</name>
    <dbReference type="NCBI Taxonomy" id="166011"/>
    <lineage>
        <taxon>Eukaryota</taxon>
        <taxon>Metazoa</taxon>
        <taxon>Ecdysozoa</taxon>
        <taxon>Nematoda</taxon>
        <taxon>Chromadorea</taxon>
        <taxon>Rhabditida</taxon>
        <taxon>Tylenchina</taxon>
        <taxon>Tylenchomorpha</taxon>
        <taxon>Sphaerularioidea</taxon>
        <taxon>Anguinidae</taxon>
        <taxon>Anguininae</taxon>
        <taxon>Ditylenchus</taxon>
    </lineage>
</organism>
<evidence type="ECO:0000256" key="1">
    <source>
        <dbReference type="ARBA" id="ARBA00004123"/>
    </source>
</evidence>
<accession>A0A915DHT9</accession>
<keyword evidence="5" id="KW-0539">Nucleus</keyword>
<dbReference type="Proteomes" id="UP000887574">
    <property type="component" value="Unplaced"/>
</dbReference>
<evidence type="ECO:0000256" key="5">
    <source>
        <dbReference type="ARBA" id="ARBA00023242"/>
    </source>
</evidence>
<evidence type="ECO:0000256" key="6">
    <source>
        <dbReference type="ARBA" id="ARBA00044931"/>
    </source>
</evidence>
<dbReference type="Pfam" id="PF07967">
    <property type="entry name" value="zf-C3HC"/>
    <property type="match status" value="1"/>
</dbReference>
<proteinExistence type="predicted"/>
<dbReference type="Pfam" id="PF08600">
    <property type="entry name" value="NuBaID_C"/>
    <property type="match status" value="1"/>
</dbReference>
<dbReference type="GO" id="GO:0008270">
    <property type="term" value="F:zinc ion binding"/>
    <property type="evidence" value="ECO:0007669"/>
    <property type="project" value="UniProtKB-KW"/>
</dbReference>
<dbReference type="WBParaSite" id="jg20066">
    <property type="protein sequence ID" value="jg20066"/>
    <property type="gene ID" value="jg20066"/>
</dbReference>
<comment type="function">
    <text evidence="6">Required for proper positioning of a substantial amount of TPR at the nuclear basket (NB) through interaction with TPR.</text>
</comment>
<dbReference type="PANTHER" id="PTHR15835:SF6">
    <property type="entry name" value="ZINC FINGER C3HC-TYPE PROTEIN 1"/>
    <property type="match status" value="1"/>
</dbReference>
<keyword evidence="9" id="KW-1185">Reference proteome</keyword>
<dbReference type="GO" id="GO:0005634">
    <property type="term" value="C:nucleus"/>
    <property type="evidence" value="ECO:0007669"/>
    <property type="project" value="UniProtKB-SubCell"/>
</dbReference>
<evidence type="ECO:0000256" key="2">
    <source>
        <dbReference type="ARBA" id="ARBA00022723"/>
    </source>
</evidence>
<sequence length="286" mass="32705">MKRKASTSVYEAQSEQGNVLLKSLKKSVSDFIVENEESRAKSKSRRSIGIDPTEDCWVKYRERLESYTVSSKLNKPKEISPSACAKHGWRLSGDDFLTCDECQTVLCTSVPAITNTSTRLWNSFIRNIQRKLTDAHDNACSFRTNKGLNLYSTYDIVDRYNQLKQKGVTPVPLAPDVIDAKYLEDFHLDDEFCLVSAICGWMPSQKEYAERMDCVLCGRSLCLLVFSNENRLNLLEQHHSFCPIIDKDLPLWKTCVEQYPTRKKNSGPVSANISRVKHMLKSLFKK</sequence>
<evidence type="ECO:0000313" key="9">
    <source>
        <dbReference type="Proteomes" id="UP000887574"/>
    </source>
</evidence>
<dbReference type="InterPro" id="IPR012935">
    <property type="entry name" value="NuBaID_N"/>
</dbReference>
<feature type="domain" description="C3HC-type" evidence="7">
    <location>
        <begin position="59"/>
        <end position="152"/>
    </location>
</feature>
<evidence type="ECO:0000259" key="8">
    <source>
        <dbReference type="Pfam" id="PF08600"/>
    </source>
</evidence>
<feature type="domain" description="NuBaID C-terminal" evidence="8">
    <location>
        <begin position="196"/>
        <end position="264"/>
    </location>
</feature>
<evidence type="ECO:0000313" key="10">
    <source>
        <dbReference type="WBParaSite" id="jg20066"/>
    </source>
</evidence>
<dbReference type="InterPro" id="IPR013909">
    <property type="entry name" value="NuBaID_C"/>
</dbReference>
<dbReference type="AlphaFoldDB" id="A0A915DHT9"/>